<protein>
    <submittedName>
        <fullName evidence="1">Uncharacterized protein</fullName>
    </submittedName>
</protein>
<gene>
    <name evidence="1" type="ORF">GCM10011491_30670</name>
</gene>
<name>A0A916WHH7_9HYPH</name>
<dbReference type="EMBL" id="BMHH01000013">
    <property type="protein sequence ID" value="GGB00355.1"/>
    <property type="molecule type" value="Genomic_DNA"/>
</dbReference>
<keyword evidence="2" id="KW-1185">Reference proteome</keyword>
<sequence>MMLFCYEREPNGQWTPVVYRTNFGEPKLWPADRERTELVEVPEEFIGADGEPKFGALKGRFAPPAEG</sequence>
<reference evidence="1" key="2">
    <citation type="submission" date="2020-09" db="EMBL/GenBank/DDBJ databases">
        <authorList>
            <person name="Sun Q."/>
            <person name="Zhou Y."/>
        </authorList>
    </citation>
    <scope>NUCLEOTIDE SEQUENCE</scope>
    <source>
        <strain evidence="1">CGMCC 1.15082</strain>
    </source>
</reference>
<accession>A0A916WHH7</accession>
<proteinExistence type="predicted"/>
<dbReference type="AlphaFoldDB" id="A0A916WHH7"/>
<organism evidence="1 2">
    <name type="scientific">Brucella endophytica</name>
    <dbReference type="NCBI Taxonomy" id="1963359"/>
    <lineage>
        <taxon>Bacteria</taxon>
        <taxon>Pseudomonadati</taxon>
        <taxon>Pseudomonadota</taxon>
        <taxon>Alphaproteobacteria</taxon>
        <taxon>Hyphomicrobiales</taxon>
        <taxon>Brucellaceae</taxon>
        <taxon>Brucella/Ochrobactrum group</taxon>
        <taxon>Brucella</taxon>
    </lineage>
</organism>
<dbReference type="Proteomes" id="UP000646478">
    <property type="component" value="Unassembled WGS sequence"/>
</dbReference>
<dbReference type="RefSeq" id="WP_188825068.1">
    <property type="nucleotide sequence ID" value="NZ_BMHH01000013.1"/>
</dbReference>
<reference evidence="1" key="1">
    <citation type="journal article" date="2014" name="Int. J. Syst. Evol. Microbiol.">
        <title>Complete genome sequence of Corynebacterium casei LMG S-19264T (=DSM 44701T), isolated from a smear-ripened cheese.</title>
        <authorList>
            <consortium name="US DOE Joint Genome Institute (JGI-PGF)"/>
            <person name="Walter F."/>
            <person name="Albersmeier A."/>
            <person name="Kalinowski J."/>
            <person name="Ruckert C."/>
        </authorList>
    </citation>
    <scope>NUCLEOTIDE SEQUENCE</scope>
    <source>
        <strain evidence="1">CGMCC 1.15082</strain>
    </source>
</reference>
<comment type="caution">
    <text evidence="1">The sequence shown here is derived from an EMBL/GenBank/DDBJ whole genome shotgun (WGS) entry which is preliminary data.</text>
</comment>
<evidence type="ECO:0000313" key="2">
    <source>
        <dbReference type="Proteomes" id="UP000646478"/>
    </source>
</evidence>
<evidence type="ECO:0000313" key="1">
    <source>
        <dbReference type="EMBL" id="GGB00355.1"/>
    </source>
</evidence>